<dbReference type="SMART" id="SM00355">
    <property type="entry name" value="ZnF_C2H2"/>
    <property type="match status" value="3"/>
</dbReference>
<evidence type="ECO:0000256" key="10">
    <source>
        <dbReference type="ARBA" id="ARBA00023242"/>
    </source>
</evidence>
<feature type="domain" description="C2H2-type" evidence="12">
    <location>
        <begin position="46"/>
        <end position="73"/>
    </location>
</feature>
<dbReference type="GO" id="GO:0006357">
    <property type="term" value="P:regulation of transcription by RNA polymerase II"/>
    <property type="evidence" value="ECO:0007669"/>
    <property type="project" value="TreeGrafter"/>
</dbReference>
<dbReference type="Proteomes" id="UP001162131">
    <property type="component" value="Unassembled WGS sequence"/>
</dbReference>
<comment type="caution">
    <text evidence="13">The sequence shown here is derived from an EMBL/GenBank/DDBJ whole genome shotgun (WGS) entry which is preliminary data.</text>
</comment>
<dbReference type="InterPro" id="IPR013087">
    <property type="entry name" value="Znf_C2H2_type"/>
</dbReference>
<evidence type="ECO:0000256" key="7">
    <source>
        <dbReference type="ARBA" id="ARBA00023015"/>
    </source>
</evidence>
<comment type="similarity">
    <text evidence="2">Belongs to the krueppel C2H2-type zinc-finger protein family.</text>
</comment>
<dbReference type="GO" id="GO:0005634">
    <property type="term" value="C:nucleus"/>
    <property type="evidence" value="ECO:0007669"/>
    <property type="project" value="UniProtKB-SubCell"/>
</dbReference>
<accession>A0AAU9KDW5</accession>
<evidence type="ECO:0000256" key="3">
    <source>
        <dbReference type="ARBA" id="ARBA00022723"/>
    </source>
</evidence>
<dbReference type="Gene3D" id="3.30.160.60">
    <property type="entry name" value="Classic Zinc Finger"/>
    <property type="match status" value="2"/>
</dbReference>
<evidence type="ECO:0000256" key="4">
    <source>
        <dbReference type="ARBA" id="ARBA00022737"/>
    </source>
</evidence>
<evidence type="ECO:0000313" key="14">
    <source>
        <dbReference type="Proteomes" id="UP001162131"/>
    </source>
</evidence>
<proteinExistence type="inferred from homology"/>
<keyword evidence="3" id="KW-0479">Metal-binding</keyword>
<evidence type="ECO:0000256" key="8">
    <source>
        <dbReference type="ARBA" id="ARBA00023125"/>
    </source>
</evidence>
<dbReference type="InterPro" id="IPR036236">
    <property type="entry name" value="Znf_C2H2_sf"/>
</dbReference>
<evidence type="ECO:0000256" key="2">
    <source>
        <dbReference type="ARBA" id="ARBA00006991"/>
    </source>
</evidence>
<comment type="subcellular location">
    <subcellularLocation>
        <location evidence="1">Nucleus</location>
    </subcellularLocation>
</comment>
<evidence type="ECO:0000313" key="13">
    <source>
        <dbReference type="EMBL" id="CAG9333811.1"/>
    </source>
</evidence>
<dbReference type="PROSITE" id="PS50157">
    <property type="entry name" value="ZINC_FINGER_C2H2_2"/>
    <property type="match status" value="2"/>
</dbReference>
<dbReference type="GO" id="GO:0008270">
    <property type="term" value="F:zinc ion binding"/>
    <property type="evidence" value="ECO:0007669"/>
    <property type="project" value="UniProtKB-KW"/>
</dbReference>
<keyword evidence="6" id="KW-0862">Zinc</keyword>
<keyword evidence="9" id="KW-0804">Transcription</keyword>
<keyword evidence="4" id="KW-0677">Repeat</keyword>
<dbReference type="FunFam" id="3.30.160.60:FF:000017">
    <property type="entry name" value="zinc finger protein 62 homolog"/>
    <property type="match status" value="1"/>
</dbReference>
<dbReference type="PANTHER" id="PTHR24404">
    <property type="entry name" value="ZINC FINGER PROTEIN"/>
    <property type="match status" value="1"/>
</dbReference>
<dbReference type="Pfam" id="PF00096">
    <property type="entry name" value="zf-C2H2"/>
    <property type="match status" value="2"/>
</dbReference>
<sequence length="164" mass="19629">MIEQSNDDAVEMIWYCCIYPNCENHYNTKFNLKQHIENFHLKIKHYQCQYCKKLLISKQNFIEHLNIHKDSTPFQCDVCEKSFRQASQLSLHKRSHAGKEVEKKQRRNKKNKDIEYDIMRVESAINIVPIEIKLPEILRIEKEEKVTLPAFASISRRDSKFTEK</sequence>
<evidence type="ECO:0000256" key="11">
    <source>
        <dbReference type="PROSITE-ProRule" id="PRU00042"/>
    </source>
</evidence>
<dbReference type="SUPFAM" id="SSF57667">
    <property type="entry name" value="beta-beta-alpha zinc fingers"/>
    <property type="match status" value="2"/>
</dbReference>
<keyword evidence="7" id="KW-0805">Transcription regulation</keyword>
<dbReference type="PROSITE" id="PS00028">
    <property type="entry name" value="ZINC_FINGER_C2H2_1"/>
    <property type="match status" value="3"/>
</dbReference>
<reference evidence="13" key="1">
    <citation type="submission" date="2021-09" db="EMBL/GenBank/DDBJ databases">
        <authorList>
            <consortium name="AG Swart"/>
            <person name="Singh M."/>
            <person name="Singh A."/>
            <person name="Seah K."/>
            <person name="Emmerich C."/>
        </authorList>
    </citation>
    <scope>NUCLEOTIDE SEQUENCE</scope>
    <source>
        <strain evidence="13">ATCC30299</strain>
    </source>
</reference>
<keyword evidence="14" id="KW-1185">Reference proteome</keyword>
<name>A0AAU9KDW5_9CILI</name>
<protein>
    <recommendedName>
        <fullName evidence="12">C2H2-type domain-containing protein</fullName>
    </recommendedName>
</protein>
<dbReference type="EMBL" id="CAJZBQ010000057">
    <property type="protein sequence ID" value="CAG9333811.1"/>
    <property type="molecule type" value="Genomic_DNA"/>
</dbReference>
<evidence type="ECO:0000256" key="1">
    <source>
        <dbReference type="ARBA" id="ARBA00004123"/>
    </source>
</evidence>
<evidence type="ECO:0000256" key="5">
    <source>
        <dbReference type="ARBA" id="ARBA00022771"/>
    </source>
</evidence>
<evidence type="ECO:0000256" key="6">
    <source>
        <dbReference type="ARBA" id="ARBA00022833"/>
    </source>
</evidence>
<gene>
    <name evidence="13" type="ORF">BSTOLATCC_MIC59624</name>
</gene>
<feature type="domain" description="C2H2-type" evidence="12">
    <location>
        <begin position="74"/>
        <end position="101"/>
    </location>
</feature>
<dbReference type="PANTHER" id="PTHR24404:SF114">
    <property type="entry name" value="KLUMPFUSS, ISOFORM B-RELATED"/>
    <property type="match status" value="1"/>
</dbReference>
<evidence type="ECO:0000256" key="9">
    <source>
        <dbReference type="ARBA" id="ARBA00023163"/>
    </source>
</evidence>
<keyword evidence="8" id="KW-0238">DNA-binding</keyword>
<dbReference type="GO" id="GO:0000978">
    <property type="term" value="F:RNA polymerase II cis-regulatory region sequence-specific DNA binding"/>
    <property type="evidence" value="ECO:0007669"/>
    <property type="project" value="TreeGrafter"/>
</dbReference>
<keyword evidence="10" id="KW-0539">Nucleus</keyword>
<dbReference type="GO" id="GO:0003700">
    <property type="term" value="F:DNA-binding transcription factor activity"/>
    <property type="evidence" value="ECO:0007669"/>
    <property type="project" value="TreeGrafter"/>
</dbReference>
<dbReference type="AlphaFoldDB" id="A0AAU9KDW5"/>
<dbReference type="InterPro" id="IPR050589">
    <property type="entry name" value="Ikaros_C2H2-ZF"/>
</dbReference>
<keyword evidence="5 11" id="KW-0863">Zinc-finger</keyword>
<evidence type="ECO:0000259" key="12">
    <source>
        <dbReference type="PROSITE" id="PS50157"/>
    </source>
</evidence>
<organism evidence="13 14">
    <name type="scientific">Blepharisma stoltei</name>
    <dbReference type="NCBI Taxonomy" id="1481888"/>
    <lineage>
        <taxon>Eukaryota</taxon>
        <taxon>Sar</taxon>
        <taxon>Alveolata</taxon>
        <taxon>Ciliophora</taxon>
        <taxon>Postciliodesmatophora</taxon>
        <taxon>Heterotrichea</taxon>
        <taxon>Heterotrichida</taxon>
        <taxon>Blepharismidae</taxon>
        <taxon>Blepharisma</taxon>
    </lineage>
</organism>